<keyword evidence="6 8" id="KW-0472">Membrane</keyword>
<feature type="transmembrane region" description="Helical" evidence="8">
    <location>
        <begin position="149"/>
        <end position="169"/>
    </location>
</feature>
<keyword evidence="3" id="KW-1003">Cell membrane</keyword>
<keyword evidence="10" id="KW-1185">Reference proteome</keyword>
<reference evidence="10" key="1">
    <citation type="submission" date="2018-02" db="EMBL/GenBank/DDBJ databases">
        <title>Genome sequencing of Solimonas sp. HR-BB.</title>
        <authorList>
            <person name="Lee Y."/>
            <person name="Jeon C.O."/>
        </authorList>
    </citation>
    <scope>NUCLEOTIDE SEQUENCE [LARGE SCALE GENOMIC DNA]</scope>
    <source>
        <strain evidence="10">HR-E</strain>
    </source>
</reference>
<dbReference type="GO" id="GO:0005886">
    <property type="term" value="C:plasma membrane"/>
    <property type="evidence" value="ECO:0007669"/>
    <property type="project" value="UniProtKB-SubCell"/>
</dbReference>
<dbReference type="GO" id="GO:0140911">
    <property type="term" value="F:pore-forming activity"/>
    <property type="evidence" value="ECO:0007669"/>
    <property type="project" value="InterPro"/>
</dbReference>
<accession>A0A2P6AR76</accession>
<comment type="subcellular location">
    <subcellularLocation>
        <location evidence="1">Cell membrane</location>
        <topology evidence="1">Multi-pass membrane protein</topology>
    </subcellularLocation>
</comment>
<evidence type="ECO:0000256" key="7">
    <source>
        <dbReference type="PIRSR" id="PIRSR604254-1"/>
    </source>
</evidence>
<dbReference type="EMBL" id="PTQZ01000214">
    <property type="protein sequence ID" value="PQA35975.1"/>
    <property type="molecule type" value="Genomic_DNA"/>
</dbReference>
<evidence type="ECO:0000256" key="3">
    <source>
        <dbReference type="ARBA" id="ARBA00022475"/>
    </source>
</evidence>
<gene>
    <name evidence="9" type="ORF">C5O18_08045</name>
</gene>
<keyword evidence="7" id="KW-0862">Zinc</keyword>
<evidence type="ECO:0000256" key="1">
    <source>
        <dbReference type="ARBA" id="ARBA00004651"/>
    </source>
</evidence>
<protein>
    <submittedName>
        <fullName evidence="9">Hemolysin III family protein</fullName>
    </submittedName>
</protein>
<name>A0A2P6AR76_9GAMM</name>
<feature type="binding site" evidence="7">
    <location>
        <position position="78"/>
    </location>
    <ligand>
        <name>Zn(2+)</name>
        <dbReference type="ChEBI" id="CHEBI:29105"/>
    </ligand>
</feature>
<dbReference type="InterPro" id="IPR005744">
    <property type="entry name" value="Hy-lIII"/>
</dbReference>
<feature type="transmembrane region" description="Helical" evidence="8">
    <location>
        <begin position="24"/>
        <end position="45"/>
    </location>
</feature>
<proteinExistence type="inferred from homology"/>
<feature type="transmembrane region" description="Helical" evidence="8">
    <location>
        <begin position="175"/>
        <end position="194"/>
    </location>
</feature>
<feature type="binding site" evidence="7">
    <location>
        <position position="205"/>
    </location>
    <ligand>
        <name>Zn(2+)</name>
        <dbReference type="ChEBI" id="CHEBI:29105"/>
    </ligand>
</feature>
<evidence type="ECO:0000313" key="9">
    <source>
        <dbReference type="EMBL" id="PQA35975.1"/>
    </source>
</evidence>
<dbReference type="Proteomes" id="UP000243900">
    <property type="component" value="Unassembled WGS sequence"/>
</dbReference>
<dbReference type="InterPro" id="IPR004254">
    <property type="entry name" value="AdipoR/HlyIII-related"/>
</dbReference>
<feature type="binding site" evidence="7">
    <location>
        <position position="201"/>
    </location>
    <ligand>
        <name>Zn(2+)</name>
        <dbReference type="ChEBI" id="CHEBI:29105"/>
    </ligand>
</feature>
<evidence type="ECO:0000256" key="4">
    <source>
        <dbReference type="ARBA" id="ARBA00022692"/>
    </source>
</evidence>
<dbReference type="AlphaFoldDB" id="A0A2P6AR76"/>
<evidence type="ECO:0000256" key="8">
    <source>
        <dbReference type="SAM" id="Phobius"/>
    </source>
</evidence>
<keyword evidence="7" id="KW-0479">Metal-binding</keyword>
<feature type="transmembrane region" description="Helical" evidence="8">
    <location>
        <begin position="97"/>
        <end position="115"/>
    </location>
</feature>
<organism evidence="9 10">
    <name type="scientific">Amnimonas aquatica</name>
    <dbReference type="NCBI Taxonomy" id="2094561"/>
    <lineage>
        <taxon>Bacteria</taxon>
        <taxon>Pseudomonadati</taxon>
        <taxon>Pseudomonadota</taxon>
        <taxon>Gammaproteobacteria</taxon>
        <taxon>Moraxellales</taxon>
        <taxon>Moraxellaceae</taxon>
        <taxon>Amnimonas</taxon>
    </lineage>
</organism>
<feature type="transmembrane region" description="Helical" evidence="8">
    <location>
        <begin position="57"/>
        <end position="77"/>
    </location>
</feature>
<dbReference type="PANTHER" id="PTHR20855:SF3">
    <property type="entry name" value="LD03007P"/>
    <property type="match status" value="1"/>
</dbReference>
<dbReference type="PANTHER" id="PTHR20855">
    <property type="entry name" value="ADIPOR/PROGESTIN RECEPTOR-RELATED"/>
    <property type="match status" value="1"/>
</dbReference>
<evidence type="ECO:0000256" key="5">
    <source>
        <dbReference type="ARBA" id="ARBA00022989"/>
    </source>
</evidence>
<dbReference type="NCBIfam" id="TIGR01065">
    <property type="entry name" value="hlyIII"/>
    <property type="match status" value="1"/>
</dbReference>
<comment type="similarity">
    <text evidence="2">Belongs to the UPF0073 (Hly-III) family.</text>
</comment>
<evidence type="ECO:0000256" key="2">
    <source>
        <dbReference type="ARBA" id="ARBA00008488"/>
    </source>
</evidence>
<feature type="transmembrane region" description="Helical" evidence="8">
    <location>
        <begin position="206"/>
        <end position="224"/>
    </location>
</feature>
<comment type="caution">
    <text evidence="9">The sequence shown here is derived from an EMBL/GenBank/DDBJ whole genome shotgun (WGS) entry which is preliminary data.</text>
</comment>
<evidence type="ECO:0000256" key="6">
    <source>
        <dbReference type="ARBA" id="ARBA00023136"/>
    </source>
</evidence>
<sequence length="228" mass="24644">MPARQEPVMTHAPQAAGYSIEEEIANAVSHGLAMAAAIVATTLMLVKGLPVLDVPQLIGVAVYGASLVLLFLCSTLYHSITHLPSKAVLKRLDHCAIYLLIAGTYTPFLMVTLAGTTTAQVLLWAIWGIALAGVLFKIWFIHRFRRMSLVAYLLMGWLSMVMIADLWQALARPGFWLLLAGGLCFTLGAGFYAAKQYRYTHAIWHAFVVAGAACHCVAIGVYVIPGAA</sequence>
<dbReference type="Pfam" id="PF03006">
    <property type="entry name" value="HlyIII"/>
    <property type="match status" value="1"/>
</dbReference>
<keyword evidence="5 8" id="KW-1133">Transmembrane helix</keyword>
<dbReference type="GO" id="GO:0046872">
    <property type="term" value="F:metal ion binding"/>
    <property type="evidence" value="ECO:0007669"/>
    <property type="project" value="UniProtKB-KW"/>
</dbReference>
<feature type="transmembrane region" description="Helical" evidence="8">
    <location>
        <begin position="121"/>
        <end position="140"/>
    </location>
</feature>
<dbReference type="OrthoDB" id="9813689at2"/>
<keyword evidence="4 8" id="KW-0812">Transmembrane</keyword>
<evidence type="ECO:0000313" key="10">
    <source>
        <dbReference type="Proteomes" id="UP000243900"/>
    </source>
</evidence>